<dbReference type="EMBL" id="JAASQR010000001">
    <property type="protein sequence ID" value="NIJ15674.1"/>
    <property type="molecule type" value="Genomic_DNA"/>
</dbReference>
<protein>
    <submittedName>
        <fullName evidence="1">CheY-like chemotaxis protein</fullName>
    </submittedName>
</protein>
<dbReference type="RefSeq" id="WP_167302308.1">
    <property type="nucleotide sequence ID" value="NZ_JAASQR010000001.1"/>
</dbReference>
<sequence length="113" mass="12528">MVSHHPRILLVEDDPATARLVVEMLHAADYEVDGPYADASDGIAALAARFPDGAVLDLHRAADDASLLKDDLKAYDIPFFDCAGTSQTGARRPTQGRLQLEKRLLPWLRHMRH</sequence>
<accession>A0A846M6F7</accession>
<dbReference type="Proteomes" id="UP000576821">
    <property type="component" value="Unassembled WGS sequence"/>
</dbReference>
<dbReference type="AlphaFoldDB" id="A0A846M6F7"/>
<name>A0A846M6F7_9SPHN</name>
<evidence type="ECO:0000313" key="2">
    <source>
        <dbReference type="Proteomes" id="UP000576821"/>
    </source>
</evidence>
<comment type="caution">
    <text evidence="1">The sequence shown here is derived from an EMBL/GenBank/DDBJ whole genome shotgun (WGS) entry which is preliminary data.</text>
</comment>
<dbReference type="Gene3D" id="3.40.50.2300">
    <property type="match status" value="1"/>
</dbReference>
<proteinExistence type="predicted"/>
<evidence type="ECO:0000313" key="1">
    <source>
        <dbReference type="EMBL" id="NIJ15674.1"/>
    </source>
</evidence>
<gene>
    <name evidence="1" type="ORF">FHS54_000623</name>
</gene>
<reference evidence="1 2" key="1">
    <citation type="submission" date="2020-03" db="EMBL/GenBank/DDBJ databases">
        <title>Genomic Encyclopedia of Type Strains, Phase IV (KMG-IV): sequencing the most valuable type-strain genomes for metagenomic binning, comparative biology and taxonomic classification.</title>
        <authorList>
            <person name="Goeker M."/>
        </authorList>
    </citation>
    <scope>NUCLEOTIDE SEQUENCE [LARGE SCALE GENOMIC DNA]</scope>
    <source>
        <strain evidence="1 2">DSM 21299</strain>
    </source>
</reference>
<dbReference type="InterPro" id="IPR011006">
    <property type="entry name" value="CheY-like_superfamily"/>
</dbReference>
<dbReference type="SUPFAM" id="SSF52172">
    <property type="entry name" value="CheY-like"/>
    <property type="match status" value="1"/>
</dbReference>
<keyword evidence="2" id="KW-1185">Reference proteome</keyword>
<organism evidence="1 2">
    <name type="scientific">Sphingobium vermicomposti</name>
    <dbReference type="NCBI Taxonomy" id="529005"/>
    <lineage>
        <taxon>Bacteria</taxon>
        <taxon>Pseudomonadati</taxon>
        <taxon>Pseudomonadota</taxon>
        <taxon>Alphaproteobacteria</taxon>
        <taxon>Sphingomonadales</taxon>
        <taxon>Sphingomonadaceae</taxon>
        <taxon>Sphingobium</taxon>
    </lineage>
</organism>